<dbReference type="InterPro" id="IPR002575">
    <property type="entry name" value="Aminoglycoside_PTrfase"/>
</dbReference>
<accession>A0ABT8FLZ7</accession>
<dbReference type="SUPFAM" id="SSF56112">
    <property type="entry name" value="Protein kinase-like (PK-like)"/>
    <property type="match status" value="1"/>
</dbReference>
<name>A0ABT8FLZ7_9ACTN</name>
<dbReference type="Gene3D" id="3.90.1200.10">
    <property type="match status" value="1"/>
</dbReference>
<dbReference type="EC" id="2.7.-.-" evidence="2"/>
<dbReference type="PANTHER" id="PTHR21310">
    <property type="entry name" value="AMINOGLYCOSIDE PHOSPHOTRANSFERASE-RELATED-RELATED"/>
    <property type="match status" value="1"/>
</dbReference>
<evidence type="ECO:0000259" key="1">
    <source>
        <dbReference type="Pfam" id="PF01636"/>
    </source>
</evidence>
<dbReference type="Pfam" id="PF01636">
    <property type="entry name" value="APH"/>
    <property type="match status" value="1"/>
</dbReference>
<dbReference type="Gene3D" id="3.30.200.20">
    <property type="entry name" value="Phosphorylase Kinase, domain 1"/>
    <property type="match status" value="1"/>
</dbReference>
<protein>
    <submittedName>
        <fullName evidence="2">Aminoglycoside phosphotransferase family protein</fullName>
        <ecNumber evidence="2">2.7.-.-</ecNumber>
    </submittedName>
</protein>
<feature type="domain" description="Aminoglycoside phosphotransferase" evidence="1">
    <location>
        <begin position="37"/>
        <end position="269"/>
    </location>
</feature>
<gene>
    <name evidence="2" type="ORF">QWY28_21430</name>
</gene>
<reference evidence="2" key="1">
    <citation type="submission" date="2023-06" db="EMBL/GenBank/DDBJ databases">
        <title>Draft genome sequence of Nocardioides sp. SOB77.</title>
        <authorList>
            <person name="Zhang G."/>
        </authorList>
    </citation>
    <scope>NUCLEOTIDE SEQUENCE</scope>
    <source>
        <strain evidence="2">SOB77</strain>
    </source>
</reference>
<comment type="caution">
    <text evidence="2">The sequence shown here is derived from an EMBL/GenBank/DDBJ whole genome shotgun (WGS) entry which is preliminary data.</text>
</comment>
<proteinExistence type="predicted"/>
<dbReference type="CDD" id="cd05155">
    <property type="entry name" value="APH_ChoK_like_1"/>
    <property type="match status" value="1"/>
</dbReference>
<dbReference type="GO" id="GO:0016740">
    <property type="term" value="F:transferase activity"/>
    <property type="evidence" value="ECO:0007669"/>
    <property type="project" value="UniProtKB-KW"/>
</dbReference>
<dbReference type="PANTHER" id="PTHR21310:SF42">
    <property type="entry name" value="BIFUNCTIONAL AAC_APH"/>
    <property type="match status" value="1"/>
</dbReference>
<dbReference type="RefSeq" id="WP_300954883.1">
    <property type="nucleotide sequence ID" value="NZ_JAUHJQ010000015.1"/>
</dbReference>
<keyword evidence="2" id="KW-0808">Transferase</keyword>
<dbReference type="EMBL" id="JAUHJQ010000015">
    <property type="protein sequence ID" value="MDN4175540.1"/>
    <property type="molecule type" value="Genomic_DNA"/>
</dbReference>
<sequence length="305" mass="32310">MRRLHDDELAVDVDLVQRLVADAFPALAGRELVPVATSGSSNTMFRLGRDLVVRLPRQPGGGASITKEARWLPYVAGRLPVAVPEVVGVGEPALGYPERWSVTSWLPGAVPRPPVSGAASVRLARDLADLVAHLRAMVVPAGVATDASLSWYRGGPLAALDADVRMSATACAGLGLPLDLRAALRVWDLAVAAEETVEPSVGWYHGDLVAENLLVDRAGRLSAVLDLGGLGVGDPTVDLVVAWEVLDAEGRAVFRRALDVDDATWTVSRGWAVLIGLVTFPYYGATMPQRCADRVAMVQAATRGD</sequence>
<organism evidence="2 3">
    <name type="scientific">Nocardioides oceani</name>
    <dbReference type="NCBI Taxonomy" id="3058369"/>
    <lineage>
        <taxon>Bacteria</taxon>
        <taxon>Bacillati</taxon>
        <taxon>Actinomycetota</taxon>
        <taxon>Actinomycetes</taxon>
        <taxon>Propionibacteriales</taxon>
        <taxon>Nocardioidaceae</taxon>
        <taxon>Nocardioides</taxon>
    </lineage>
</organism>
<dbReference type="InterPro" id="IPR011009">
    <property type="entry name" value="Kinase-like_dom_sf"/>
</dbReference>
<keyword evidence="3" id="KW-1185">Reference proteome</keyword>
<dbReference type="Proteomes" id="UP001168620">
    <property type="component" value="Unassembled WGS sequence"/>
</dbReference>
<evidence type="ECO:0000313" key="3">
    <source>
        <dbReference type="Proteomes" id="UP001168620"/>
    </source>
</evidence>
<dbReference type="InterPro" id="IPR051678">
    <property type="entry name" value="AGP_Transferase"/>
</dbReference>
<evidence type="ECO:0000313" key="2">
    <source>
        <dbReference type="EMBL" id="MDN4175540.1"/>
    </source>
</evidence>